<protein>
    <submittedName>
        <fullName evidence="1">Uncharacterized protein</fullName>
    </submittedName>
</protein>
<proteinExistence type="predicted"/>
<dbReference type="Proteomes" id="UP000182350">
    <property type="component" value="Unassembled WGS sequence"/>
</dbReference>
<reference evidence="1 2" key="1">
    <citation type="submission" date="2016-11" db="EMBL/GenBank/DDBJ databases">
        <authorList>
            <person name="Jaros S."/>
            <person name="Januszkiewicz K."/>
            <person name="Wedrychowicz H."/>
        </authorList>
    </citation>
    <scope>NUCLEOTIDE SEQUENCE [LARGE SCALE GENOMIC DNA]</scope>
    <source>
        <strain evidence="1 2">DSM 21637</strain>
    </source>
</reference>
<name>A0A1K1Y9G7_9GAMM</name>
<evidence type="ECO:0000313" key="1">
    <source>
        <dbReference type="EMBL" id="SFX57965.1"/>
    </source>
</evidence>
<dbReference type="InterPro" id="IPR011990">
    <property type="entry name" value="TPR-like_helical_dom_sf"/>
</dbReference>
<organism evidence="1 2">
    <name type="scientific">Marinospirillum alkaliphilum DSM 21637</name>
    <dbReference type="NCBI Taxonomy" id="1122209"/>
    <lineage>
        <taxon>Bacteria</taxon>
        <taxon>Pseudomonadati</taxon>
        <taxon>Pseudomonadota</taxon>
        <taxon>Gammaproteobacteria</taxon>
        <taxon>Oceanospirillales</taxon>
        <taxon>Oceanospirillaceae</taxon>
        <taxon>Marinospirillum</taxon>
    </lineage>
</organism>
<evidence type="ECO:0000313" key="2">
    <source>
        <dbReference type="Proteomes" id="UP000182350"/>
    </source>
</evidence>
<accession>A0A1K1Y9G7</accession>
<dbReference type="Gene3D" id="1.25.40.10">
    <property type="entry name" value="Tetratricopeptide repeat domain"/>
    <property type="match status" value="1"/>
</dbReference>
<gene>
    <name evidence="1" type="ORF">SAMN02745752_02172</name>
</gene>
<keyword evidence="2" id="KW-1185">Reference proteome</keyword>
<dbReference type="AlphaFoldDB" id="A0A1K1Y9G7"/>
<sequence length="223" mass="24287">MAAAASKGNALAHYALALIHAPDDEDDPDAGSSYWYSQGQQGRVLTGVEKEWAEAHEARLAQAEKYSRHLREASRLGNQDALLDLADRFDDPSFFEQSRHGVDADPAAIASIAERMGRTSDVKHWLTLAAEGGDTDAMLQLIEEHDQGDLQRCWTWVYLSQLVGTDLTQDAHYAINEDGSDYDDDVGGPAYVAGCDGVDLEPLAPAQDAAARLAAQKLFDQIE</sequence>
<dbReference type="EMBL" id="FPJW01000007">
    <property type="protein sequence ID" value="SFX57965.1"/>
    <property type="molecule type" value="Genomic_DNA"/>
</dbReference>